<feature type="transmembrane region" description="Helical" evidence="2">
    <location>
        <begin position="106"/>
        <end position="130"/>
    </location>
</feature>
<organism evidence="3 4">
    <name type="scientific">Streptomyces incanus</name>
    <dbReference type="NCBI Taxonomy" id="887453"/>
    <lineage>
        <taxon>Bacteria</taxon>
        <taxon>Bacillati</taxon>
        <taxon>Actinomycetota</taxon>
        <taxon>Actinomycetes</taxon>
        <taxon>Kitasatosporales</taxon>
        <taxon>Streptomycetaceae</taxon>
        <taxon>Streptomyces</taxon>
    </lineage>
</organism>
<evidence type="ECO:0000313" key="4">
    <source>
        <dbReference type="Proteomes" id="UP001596183"/>
    </source>
</evidence>
<sequence length="724" mass="77356">MASVGRRRASPRPSGRPLLAKGLTAAVLAGAFVAQAAGALLPNVPLLLAATAVSLAVEGVLFRWQPDMLPLLAKSHADITVRHVLRDLLLVVGLLRLGEHDREAQFAWPVAGLLVFYALHCAIQAVSVLVRRTRTLPVLTRNVDASALRLSTAPAALLRHPGPRLLLLGLPTTAGLVTAAVTREPLPAAAGTAVSGVLAAAGLGALLVRLLPSRRPAGEQEVLDWFDAWLADYRPTVGLYFSGGVSSVYQADMWLETMSRLDGRPVVILRERFMVARIAPTDIPVVCLPKVSTLMRLEHSTLRVLIHPSNSGKTSQVLRIPTIKHAFVNHGESDKLSSCNPYAKAYDEVWVAGPEARERYARAAVGIEDKDVVEIGRPQLDAVRPRSGPPAADARTTVLYAPTWEGWDGNPGNTSVVEAGENLVRALLADPGVRLLYKPHPLTGSVEPAAGAADRRIRELIRAANRERPATPAEPARSVSELDRLTAELDRLTAELDRLTAAGVREGADQVERMLAQSAPPPGRAEAVAKATAAWEEAYWATLPQDEHQVVTGVRPALYACFNIADLLISDVSSVISDFLASGKPYAVANTSGLSEDAFRAAFPTVAAATVLTPDASGVPALLDAVRHPEKDELADTRAELKLRLLGPDEPTSQERCNTALRDLSTTALNHRARGEQPEARQPRPQRLAEDFLPGPRRASGAGTEADAEVSSSVTPPSRSAPPV</sequence>
<dbReference type="EMBL" id="JBHSPC010000012">
    <property type="protein sequence ID" value="MFC5669302.1"/>
    <property type="molecule type" value="Genomic_DNA"/>
</dbReference>
<keyword evidence="2" id="KW-0812">Transmembrane</keyword>
<feature type="transmembrane region" description="Helical" evidence="2">
    <location>
        <begin position="46"/>
        <end position="64"/>
    </location>
</feature>
<keyword evidence="2" id="KW-1133">Transmembrane helix</keyword>
<keyword evidence="2" id="KW-0472">Membrane</keyword>
<dbReference type="Gene3D" id="3.40.50.12580">
    <property type="match status" value="2"/>
</dbReference>
<dbReference type="Proteomes" id="UP001596183">
    <property type="component" value="Unassembled WGS sequence"/>
</dbReference>
<keyword evidence="4" id="KW-1185">Reference proteome</keyword>
<comment type="caution">
    <text evidence="3">The sequence shown here is derived from an EMBL/GenBank/DDBJ whole genome shotgun (WGS) entry which is preliminary data.</text>
</comment>
<feature type="compositionally biased region" description="Basic and acidic residues" evidence="1">
    <location>
        <begin position="673"/>
        <end position="690"/>
    </location>
</feature>
<protein>
    <recommendedName>
        <fullName evidence="5">Integral membrane protein</fullName>
    </recommendedName>
</protein>
<name>A0ABW0XHQ9_9ACTN</name>
<reference evidence="4" key="1">
    <citation type="journal article" date="2019" name="Int. J. Syst. Evol. Microbiol.">
        <title>The Global Catalogue of Microorganisms (GCM) 10K type strain sequencing project: providing services to taxonomists for standard genome sequencing and annotation.</title>
        <authorList>
            <consortium name="The Broad Institute Genomics Platform"/>
            <consortium name="The Broad Institute Genome Sequencing Center for Infectious Disease"/>
            <person name="Wu L."/>
            <person name="Ma J."/>
        </authorList>
    </citation>
    <scope>NUCLEOTIDE SEQUENCE [LARGE SCALE GENOMIC DNA]</scope>
    <source>
        <strain evidence="4">JCM 13852</strain>
    </source>
</reference>
<accession>A0ABW0XHQ9</accession>
<dbReference type="InterPro" id="IPR043148">
    <property type="entry name" value="TagF_C"/>
</dbReference>
<dbReference type="RefSeq" id="WP_381205399.1">
    <property type="nucleotide sequence ID" value="NZ_JBHSPC010000012.1"/>
</dbReference>
<feature type="region of interest" description="Disordered" evidence="1">
    <location>
        <begin position="668"/>
        <end position="724"/>
    </location>
</feature>
<proteinExistence type="predicted"/>
<evidence type="ECO:0008006" key="5">
    <source>
        <dbReference type="Google" id="ProtNLM"/>
    </source>
</evidence>
<evidence type="ECO:0000256" key="2">
    <source>
        <dbReference type="SAM" id="Phobius"/>
    </source>
</evidence>
<feature type="transmembrane region" description="Helical" evidence="2">
    <location>
        <begin position="188"/>
        <end position="208"/>
    </location>
</feature>
<evidence type="ECO:0000256" key="1">
    <source>
        <dbReference type="SAM" id="MobiDB-lite"/>
    </source>
</evidence>
<gene>
    <name evidence="3" type="ORF">ACFP2V_03960</name>
</gene>
<evidence type="ECO:0000313" key="3">
    <source>
        <dbReference type="EMBL" id="MFC5669302.1"/>
    </source>
</evidence>